<protein>
    <submittedName>
        <fullName evidence="2">DUF4123 domain-containing protein</fullName>
    </submittedName>
</protein>
<dbReference type="Pfam" id="PF13503">
    <property type="entry name" value="DUF4123"/>
    <property type="match status" value="1"/>
</dbReference>
<evidence type="ECO:0000313" key="3">
    <source>
        <dbReference type="Proteomes" id="UP000865968"/>
    </source>
</evidence>
<comment type="caution">
    <text evidence="2">The sequence shown here is derived from an EMBL/GenBank/DDBJ whole genome shotgun (WGS) entry which is preliminary data.</text>
</comment>
<name>A0AAN5MFL3_MORMO</name>
<gene>
    <name evidence="2" type="ORF">I8608_001977</name>
</gene>
<dbReference type="Proteomes" id="UP000865968">
    <property type="component" value="Unassembled WGS sequence"/>
</dbReference>
<organism evidence="2 3">
    <name type="scientific">Morganella morganii</name>
    <name type="common">Proteus morganii</name>
    <dbReference type="NCBI Taxonomy" id="582"/>
    <lineage>
        <taxon>Bacteria</taxon>
        <taxon>Pseudomonadati</taxon>
        <taxon>Pseudomonadota</taxon>
        <taxon>Gammaproteobacteria</taxon>
        <taxon>Enterobacterales</taxon>
        <taxon>Morganellaceae</taxon>
        <taxon>Morganella</taxon>
    </lineage>
</organism>
<reference evidence="2" key="1">
    <citation type="journal article" date="2018" name="Genome Biol.">
        <title>SKESA: strategic k-mer extension for scrupulous assemblies.</title>
        <authorList>
            <person name="Souvorov A."/>
            <person name="Agarwala R."/>
            <person name="Lipman D.J."/>
        </authorList>
    </citation>
    <scope>NUCLEOTIDE SEQUENCE</scope>
    <source>
        <strain evidence="2">Morganella morganii ARLG-3209</strain>
    </source>
</reference>
<dbReference type="AlphaFoldDB" id="A0AAN5MFL3"/>
<reference evidence="2" key="2">
    <citation type="submission" date="2020-10" db="EMBL/GenBank/DDBJ databases">
        <authorList>
            <consortium name="NCBI Pathogen Detection Project"/>
        </authorList>
    </citation>
    <scope>NUCLEOTIDE SEQUENCE</scope>
    <source>
        <strain evidence="2">Morganella morganii ARLG-3209</strain>
    </source>
</reference>
<accession>A0AAN5MFL3</accession>
<evidence type="ECO:0000259" key="1">
    <source>
        <dbReference type="Pfam" id="PF13503"/>
    </source>
</evidence>
<proteinExistence type="predicted"/>
<feature type="domain" description="DUF4123" evidence="1">
    <location>
        <begin position="21"/>
        <end position="143"/>
    </location>
</feature>
<evidence type="ECO:0000313" key="2">
    <source>
        <dbReference type="EMBL" id="HAT3809121.1"/>
    </source>
</evidence>
<dbReference type="EMBL" id="DACSWI010000005">
    <property type="protein sequence ID" value="HAT3809121.1"/>
    <property type="molecule type" value="Genomic_DNA"/>
</dbReference>
<dbReference type="InterPro" id="IPR025391">
    <property type="entry name" value="DUF4123"/>
</dbReference>
<sequence>MRSMKTTDWRTWLTSDSQHDVYFLLNKLARPDPSDLFYRYDWIDEAQPLYAGTPLSHLGSAGPWLVRVKWQALSGMGQYLDNNPFPDESWGWAYHSTGSWDAQITHWQHYQRMLFEGEDCILRLFDARIAAVIIPACKPADWASLLAPAAGCCIPSPDGNIILSRPANTGTIVPSGLFVPGRHLTEAWNNSAQSRRNITDNFYIQFWEDHSELALQLDEPPGRLMALINDYMDTCREDLTDVTWAGNALFIRYLTDQNIIHPQTGITDADRAK</sequence>